<keyword evidence="1" id="KW-1133">Transmembrane helix</keyword>
<dbReference type="EMBL" id="CP076023">
    <property type="protein sequence ID" value="QWC16081.1"/>
    <property type="molecule type" value="Genomic_DNA"/>
</dbReference>
<gene>
    <name evidence="2" type="ORF">KKR89_17890</name>
</gene>
<keyword evidence="3" id="KW-1185">Reference proteome</keyword>
<dbReference type="Proteomes" id="UP000679335">
    <property type="component" value="Chromosome"/>
</dbReference>
<feature type="transmembrane region" description="Helical" evidence="1">
    <location>
        <begin position="29"/>
        <end position="55"/>
    </location>
</feature>
<proteinExistence type="predicted"/>
<evidence type="ECO:0000313" key="3">
    <source>
        <dbReference type="Proteomes" id="UP000679335"/>
    </source>
</evidence>
<keyword evidence="1" id="KW-0812">Transmembrane</keyword>
<evidence type="ECO:0000256" key="1">
    <source>
        <dbReference type="SAM" id="Phobius"/>
    </source>
</evidence>
<evidence type="ECO:0008006" key="4">
    <source>
        <dbReference type="Google" id="ProtNLM"/>
    </source>
</evidence>
<protein>
    <recommendedName>
        <fullName evidence="4">DUF4333 domain-containing protein</fullName>
    </recommendedName>
</protein>
<name>A0ABX8GK88_9CELL</name>
<sequence>MSAPAGSTMTGGPAADGGTRSLRRALPRITLITVVAAGLVLWLGVATSVLGSLAAEVFESSVPSLGEGPSLPDDVTVVSTEEVCASGGCWVEQALRGAAGESPTELASRLDLTEREACHRSPRVWLWDVCTSAVPRSGTLLVVLQYDPSD</sequence>
<reference evidence="2 3" key="1">
    <citation type="submission" date="2021-05" db="EMBL/GenBank/DDBJ databases">
        <title>Novel species in genus Cellulomonas.</title>
        <authorList>
            <person name="Zhang G."/>
        </authorList>
    </citation>
    <scope>NUCLEOTIDE SEQUENCE [LARGE SCALE GENOMIC DNA]</scope>
    <source>
        <strain evidence="3">zg-ZUI157</strain>
    </source>
</reference>
<organism evidence="2 3">
    <name type="scientific">Cellulomonas dongxiuzhuiae</name>
    <dbReference type="NCBI Taxonomy" id="2819979"/>
    <lineage>
        <taxon>Bacteria</taxon>
        <taxon>Bacillati</taxon>
        <taxon>Actinomycetota</taxon>
        <taxon>Actinomycetes</taxon>
        <taxon>Micrococcales</taxon>
        <taxon>Cellulomonadaceae</taxon>
        <taxon>Cellulomonas</taxon>
    </lineage>
</organism>
<dbReference type="RefSeq" id="WP_208196654.1">
    <property type="nucleotide sequence ID" value="NZ_CP076023.1"/>
</dbReference>
<accession>A0ABX8GK88</accession>
<evidence type="ECO:0000313" key="2">
    <source>
        <dbReference type="EMBL" id="QWC16081.1"/>
    </source>
</evidence>
<keyword evidence="1" id="KW-0472">Membrane</keyword>